<comment type="caution">
    <text evidence="2">The sequence shown here is derived from an EMBL/GenBank/DDBJ whole genome shotgun (WGS) entry which is preliminary data.</text>
</comment>
<protein>
    <recommendedName>
        <fullName evidence="5">5-formyltetrahydrofolate cyclo-ligase</fullName>
    </recommendedName>
</protein>
<name>A0A813ZC46_9BILA</name>
<evidence type="ECO:0000313" key="4">
    <source>
        <dbReference type="Proteomes" id="UP000663832"/>
    </source>
</evidence>
<dbReference type="SUPFAM" id="SSF100950">
    <property type="entry name" value="NagB/RpiA/CoA transferase-like"/>
    <property type="match status" value="1"/>
</dbReference>
<reference evidence="2" key="1">
    <citation type="submission" date="2021-02" db="EMBL/GenBank/DDBJ databases">
        <authorList>
            <person name="Nowell W R."/>
        </authorList>
    </citation>
    <scope>NUCLEOTIDE SEQUENCE</scope>
</reference>
<gene>
    <name evidence="3" type="ORF">BJG266_LOCUS11231</name>
    <name evidence="2" type="ORF">QVE165_LOCUS9228</name>
</gene>
<dbReference type="GO" id="GO:0005737">
    <property type="term" value="C:cytoplasm"/>
    <property type="evidence" value="ECO:0007669"/>
    <property type="project" value="TreeGrafter"/>
</dbReference>
<dbReference type="Gene3D" id="3.40.50.10420">
    <property type="entry name" value="NagB/RpiA/CoA transferase-like"/>
    <property type="match status" value="1"/>
</dbReference>
<feature type="region of interest" description="Disordered" evidence="1">
    <location>
        <begin position="75"/>
        <end position="110"/>
    </location>
</feature>
<proteinExistence type="predicted"/>
<evidence type="ECO:0000256" key="1">
    <source>
        <dbReference type="SAM" id="MobiDB-lite"/>
    </source>
</evidence>
<dbReference type="PANTHER" id="PTHR13017:SF0">
    <property type="entry name" value="METHENYLTETRAHYDROFOLATE SYNTHASE DOMAIN-CONTAINING PROTEIN"/>
    <property type="match status" value="1"/>
</dbReference>
<evidence type="ECO:0000313" key="2">
    <source>
        <dbReference type="EMBL" id="CAF0896383.1"/>
    </source>
</evidence>
<dbReference type="Pfam" id="PF01812">
    <property type="entry name" value="5-FTHF_cyc-lig"/>
    <property type="match status" value="1"/>
</dbReference>
<evidence type="ECO:0008006" key="5">
    <source>
        <dbReference type="Google" id="ProtNLM"/>
    </source>
</evidence>
<dbReference type="InterPro" id="IPR024185">
    <property type="entry name" value="FTHF_cligase-like_sf"/>
</dbReference>
<accession>A0A813ZC46</accession>
<evidence type="ECO:0000313" key="3">
    <source>
        <dbReference type="EMBL" id="CAF0915397.1"/>
    </source>
</evidence>
<dbReference type="EMBL" id="CAJNOM010000042">
    <property type="protein sequence ID" value="CAF0896383.1"/>
    <property type="molecule type" value="Genomic_DNA"/>
</dbReference>
<dbReference type="Proteomes" id="UP000663877">
    <property type="component" value="Unassembled WGS sequence"/>
</dbReference>
<dbReference type="PANTHER" id="PTHR13017">
    <property type="entry name" value="5-FORMYLTETRAHYDROFOLATE CYCLO-LIGASE-RELATED"/>
    <property type="match status" value="1"/>
</dbReference>
<feature type="compositionally biased region" description="Polar residues" evidence="1">
    <location>
        <begin position="85"/>
        <end position="95"/>
    </location>
</feature>
<organism evidence="2 4">
    <name type="scientific">Adineta steineri</name>
    <dbReference type="NCBI Taxonomy" id="433720"/>
    <lineage>
        <taxon>Eukaryota</taxon>
        <taxon>Metazoa</taxon>
        <taxon>Spiralia</taxon>
        <taxon>Gnathifera</taxon>
        <taxon>Rotifera</taxon>
        <taxon>Eurotatoria</taxon>
        <taxon>Bdelloidea</taxon>
        <taxon>Adinetida</taxon>
        <taxon>Adinetidae</taxon>
        <taxon>Adineta</taxon>
    </lineage>
</organism>
<dbReference type="EMBL" id="CAJNOI010000041">
    <property type="protein sequence ID" value="CAF0915397.1"/>
    <property type="molecule type" value="Genomic_DNA"/>
</dbReference>
<keyword evidence="4" id="KW-1185">Reference proteome</keyword>
<sequence length="519" mass="59219">MKLMFFPVTMIEEFPHVLLYYNFTRKKDRYFLSPYEVDISTHGSQRTVCDIIRSSDFLCGLLDIDRPTIIKQTSSNITSTGSTTVDNSSPTISDETSGRRALSCSSTSGNTNSNDPLLTMIEQRLDFKHRCMFYSTGPASDLCVCALDVNYNSSVVCNAIGYSNLLTYDESIAQKSNNDDENDSNNAKKTPTKYAHKMRHQHRQYIHQWICIRDIVDGLITCNHVLKSKSIMDTLSKMDIWVKQRNEPKAIQLKPAKSESSVMTTANIKLFKARARQLVWDLMEIKNEVRFPRPAHGRIPNFRYCEVAAENVTGLECFKRARVIKINPSLAQEPLRYLTLAYNKVLLTPTPSLDSALFYKLEPKFLRRNQIEWAATKTGVAELGTVIQLQALKQIHVDLIVVSSVVVDPITGARIGKGKGYADLEYAIMTQMGCVSNKTIVITTCHESQLINDIPNDIMEQHDLPVDIIVTPKRYIYTKRLFQRPTRIYWNKLDPDMMINIPVLQELKRLEEQNIIKSQ</sequence>
<dbReference type="OrthoDB" id="433414at2759"/>
<dbReference type="Proteomes" id="UP000663832">
    <property type="component" value="Unassembled WGS sequence"/>
</dbReference>
<dbReference type="InterPro" id="IPR002698">
    <property type="entry name" value="FTHF_cligase"/>
</dbReference>
<dbReference type="InterPro" id="IPR037171">
    <property type="entry name" value="NagB/RpiA_transferase-like"/>
</dbReference>
<feature type="compositionally biased region" description="Low complexity" evidence="1">
    <location>
        <begin position="75"/>
        <end position="84"/>
    </location>
</feature>
<dbReference type="AlphaFoldDB" id="A0A813ZC46"/>